<evidence type="ECO:0000256" key="3">
    <source>
        <dbReference type="ARBA" id="ARBA00022833"/>
    </source>
</evidence>
<dbReference type="Proteomes" id="UP001444661">
    <property type="component" value="Unassembled WGS sequence"/>
</dbReference>
<accession>A0ABR1U9F1</accession>
<name>A0ABR1U9F1_9PEZI</name>
<dbReference type="PANTHER" id="PTHR33337">
    <property type="entry name" value="GFA DOMAIN-CONTAINING PROTEIN"/>
    <property type="match status" value="1"/>
</dbReference>
<keyword evidence="4" id="KW-0456">Lyase</keyword>
<dbReference type="PANTHER" id="PTHR33337:SF40">
    <property type="entry name" value="CENP-V_GFA DOMAIN-CONTAINING PROTEIN-RELATED"/>
    <property type="match status" value="1"/>
</dbReference>
<evidence type="ECO:0000259" key="5">
    <source>
        <dbReference type="Pfam" id="PF04828"/>
    </source>
</evidence>
<dbReference type="Pfam" id="PF04828">
    <property type="entry name" value="GFA"/>
    <property type="match status" value="2"/>
</dbReference>
<evidence type="ECO:0000256" key="2">
    <source>
        <dbReference type="ARBA" id="ARBA00022723"/>
    </source>
</evidence>
<proteinExistence type="inferred from homology"/>
<comment type="similarity">
    <text evidence="1">Belongs to the Gfa family.</text>
</comment>
<keyword evidence="7" id="KW-1185">Reference proteome</keyword>
<organism evidence="6 7">
    <name type="scientific">Apiospora rasikravindrae</name>
    <dbReference type="NCBI Taxonomy" id="990691"/>
    <lineage>
        <taxon>Eukaryota</taxon>
        <taxon>Fungi</taxon>
        <taxon>Dikarya</taxon>
        <taxon>Ascomycota</taxon>
        <taxon>Pezizomycotina</taxon>
        <taxon>Sordariomycetes</taxon>
        <taxon>Xylariomycetidae</taxon>
        <taxon>Amphisphaeriales</taxon>
        <taxon>Apiosporaceae</taxon>
        <taxon>Apiospora</taxon>
    </lineage>
</organism>
<keyword evidence="3" id="KW-0862">Zinc</keyword>
<dbReference type="EMBL" id="JAQQWK010000001">
    <property type="protein sequence ID" value="KAK8055515.1"/>
    <property type="molecule type" value="Genomic_DNA"/>
</dbReference>
<dbReference type="InterPro" id="IPR011057">
    <property type="entry name" value="Mss4-like_sf"/>
</dbReference>
<evidence type="ECO:0000256" key="4">
    <source>
        <dbReference type="ARBA" id="ARBA00023239"/>
    </source>
</evidence>
<evidence type="ECO:0000313" key="6">
    <source>
        <dbReference type="EMBL" id="KAK8055515.1"/>
    </source>
</evidence>
<feature type="domain" description="CENP-V/GFA" evidence="5">
    <location>
        <begin position="6"/>
        <end position="42"/>
    </location>
</feature>
<gene>
    <name evidence="6" type="ORF">PG993_000742</name>
</gene>
<evidence type="ECO:0000313" key="7">
    <source>
        <dbReference type="Proteomes" id="UP001444661"/>
    </source>
</evidence>
<keyword evidence="2" id="KW-0479">Metal-binding</keyword>
<protein>
    <recommendedName>
        <fullName evidence="5">CENP-V/GFA domain-containing protein</fullName>
    </recommendedName>
</protein>
<dbReference type="InterPro" id="IPR006913">
    <property type="entry name" value="CENP-V/GFA"/>
</dbReference>
<evidence type="ECO:0000256" key="1">
    <source>
        <dbReference type="ARBA" id="ARBA00005495"/>
    </source>
</evidence>
<reference evidence="6 7" key="1">
    <citation type="submission" date="2023-01" db="EMBL/GenBank/DDBJ databases">
        <title>Analysis of 21 Apiospora genomes using comparative genomics revels a genus with tremendous synthesis potential of carbohydrate active enzymes and secondary metabolites.</title>
        <authorList>
            <person name="Sorensen T."/>
        </authorList>
    </citation>
    <scope>NUCLEOTIDE SEQUENCE [LARGE SCALE GENOMIC DNA]</scope>
    <source>
        <strain evidence="6 7">CBS 33761</strain>
    </source>
</reference>
<comment type="caution">
    <text evidence="6">The sequence shown here is derived from an EMBL/GenBank/DDBJ whole genome shotgun (WGS) entry which is preliminary data.</text>
</comment>
<feature type="domain" description="CENP-V/GFA" evidence="5">
    <location>
        <begin position="94"/>
        <end position="147"/>
    </location>
</feature>
<dbReference type="Gene3D" id="3.90.1590.10">
    <property type="entry name" value="glutathione-dependent formaldehyde- activating enzyme (gfa)"/>
    <property type="match status" value="1"/>
</dbReference>
<dbReference type="SUPFAM" id="SSF51316">
    <property type="entry name" value="Mss4-like"/>
    <property type="match status" value="1"/>
</dbReference>
<sequence length="183" mass="19811">MSNDHRTASCIYGTINIGITGAPLSRYLCHCSSCQKATGIVHQQCSLQGRCTYSLADHYPYRTPAPSQSQQQVQITFPKGGDDPSTVLKTFEDTQSSDSGTVLLRSFCAIYGTRVTGQRQGSPDRVVIGMGLLDDGGGLEPTSEHFCVNRPAWLGEIQGALRVLRRCRKLQVAAGGQSGKSEW</sequence>